<dbReference type="Pfam" id="PF12541">
    <property type="entry name" value="DUF3737"/>
    <property type="match status" value="1"/>
</dbReference>
<dbReference type="EMBL" id="AP026798">
    <property type="protein sequence ID" value="BDR53377.1"/>
    <property type="molecule type" value="Genomic_DNA"/>
</dbReference>
<dbReference type="InterPro" id="IPR022208">
    <property type="entry name" value="DUF3737"/>
</dbReference>
<dbReference type="SUPFAM" id="SSF51126">
    <property type="entry name" value="Pectin lyase-like"/>
    <property type="match status" value="1"/>
</dbReference>
<dbReference type="Gene3D" id="2.160.20.10">
    <property type="entry name" value="Single-stranded right-handed beta-helix, Pectin lyase-like"/>
    <property type="match status" value="1"/>
</dbReference>
<dbReference type="InterPro" id="IPR012334">
    <property type="entry name" value="Pectin_lyas_fold"/>
</dbReference>
<proteinExistence type="predicted"/>
<accession>A0ABN6SDT1</accession>
<sequence length="298" mass="33649">MSSTQCTTDTHHPPKAVSTQEQLTGERAAFRAHDHSYENVTFADGESPLKHARNIRLTGSLFKWKYPLWYCQQVCMEDCTLFEMARSGVWYTHDIAIRNSTIEAPKTFRRSSGIRLENVTIPNADETLWTCSEIDMSEVSAQGDYFGKDSCHIHARHFNLAGNYVFDGGSDITIEDARILSKDAFWNTENVTVKNSSIYGEYLGWNSKNLTFENCTIESLQGLCYIENLTMRHCRLLNTNLSFEYSTVDAQIDSHIDSVFNPSAGIIRAKSIGEITLDPTCIDPSRTQIICPQETASK</sequence>
<evidence type="ECO:0000313" key="2">
    <source>
        <dbReference type="EMBL" id="BDR53377.1"/>
    </source>
</evidence>
<gene>
    <name evidence="2" type="ORF">KIM372_12840</name>
</gene>
<evidence type="ECO:0000256" key="1">
    <source>
        <dbReference type="SAM" id="MobiDB-lite"/>
    </source>
</evidence>
<dbReference type="Proteomes" id="UP001321766">
    <property type="component" value="Chromosome"/>
</dbReference>
<name>A0ABN6SDT1_9BIFI</name>
<evidence type="ECO:0000313" key="3">
    <source>
        <dbReference type="Proteomes" id="UP001321766"/>
    </source>
</evidence>
<reference evidence="2 3" key="1">
    <citation type="journal article" date="2023" name="Microbiol. Spectr.">
        <title>Symbiosis of Carpenter Bees with Uncharacterized Lactic Acid Bacteria Showing NAD Auxotrophy.</title>
        <authorList>
            <person name="Kawasaki S."/>
            <person name="Ozawa K."/>
            <person name="Mori T."/>
            <person name="Yamamoto A."/>
            <person name="Ito M."/>
            <person name="Ohkuma M."/>
            <person name="Sakamoto M."/>
            <person name="Matsutani M."/>
        </authorList>
    </citation>
    <scope>NUCLEOTIDE SEQUENCE [LARGE SCALE GENOMIC DNA]</scope>
    <source>
        <strain evidence="2 3">Kim37-2</strain>
    </source>
</reference>
<protein>
    <recommendedName>
        <fullName evidence="4">Hydrogenase</fullName>
    </recommendedName>
</protein>
<organism evidence="2 3">
    <name type="scientific">Bombiscardovia nodaiensis</name>
    <dbReference type="NCBI Taxonomy" id="2932181"/>
    <lineage>
        <taxon>Bacteria</taxon>
        <taxon>Bacillati</taxon>
        <taxon>Actinomycetota</taxon>
        <taxon>Actinomycetes</taxon>
        <taxon>Bifidobacteriales</taxon>
        <taxon>Bifidobacteriaceae</taxon>
        <taxon>Bombiscardovia</taxon>
    </lineage>
</organism>
<keyword evidence="3" id="KW-1185">Reference proteome</keyword>
<evidence type="ECO:0008006" key="4">
    <source>
        <dbReference type="Google" id="ProtNLM"/>
    </source>
</evidence>
<feature type="region of interest" description="Disordered" evidence="1">
    <location>
        <begin position="1"/>
        <end position="22"/>
    </location>
</feature>
<dbReference type="InterPro" id="IPR011050">
    <property type="entry name" value="Pectin_lyase_fold/virulence"/>
</dbReference>